<dbReference type="InterPro" id="IPR000297">
    <property type="entry name" value="PPIase_PpiC"/>
</dbReference>
<dbReference type="PANTHER" id="PTHR47637">
    <property type="entry name" value="CHAPERONE SURA"/>
    <property type="match status" value="1"/>
</dbReference>
<dbReference type="Pfam" id="PF00639">
    <property type="entry name" value="Rotamase"/>
    <property type="match status" value="1"/>
</dbReference>
<dbReference type="PROSITE" id="PS50198">
    <property type="entry name" value="PPIC_PPIASE_2"/>
    <property type="match status" value="2"/>
</dbReference>
<accession>A0ABV8RBL1</accession>
<protein>
    <submittedName>
        <fullName evidence="4">Peptidylprolyl isomerase</fullName>
        <ecNumber evidence="4">5.2.1.8</ecNumber>
    </submittedName>
</protein>
<dbReference type="EMBL" id="JBHSCY010000002">
    <property type="protein sequence ID" value="MFC4269673.1"/>
    <property type="molecule type" value="Genomic_DNA"/>
</dbReference>
<dbReference type="Proteomes" id="UP001595826">
    <property type="component" value="Unassembled WGS sequence"/>
</dbReference>
<evidence type="ECO:0000313" key="5">
    <source>
        <dbReference type="Proteomes" id="UP001595826"/>
    </source>
</evidence>
<comment type="caution">
    <text evidence="4">The sequence shown here is derived from an EMBL/GenBank/DDBJ whole genome shotgun (WGS) entry which is preliminary data.</text>
</comment>
<gene>
    <name evidence="4" type="ORF">ACFOWD_12200</name>
</gene>
<reference evidence="5" key="1">
    <citation type="journal article" date="2019" name="Int. J. Syst. Evol. Microbiol.">
        <title>The Global Catalogue of Microorganisms (GCM) 10K type strain sequencing project: providing services to taxonomists for standard genome sequencing and annotation.</title>
        <authorList>
            <consortium name="The Broad Institute Genomics Platform"/>
            <consortium name="The Broad Institute Genome Sequencing Center for Infectious Disease"/>
            <person name="Wu L."/>
            <person name="Ma J."/>
        </authorList>
    </citation>
    <scope>NUCLEOTIDE SEQUENCE [LARGE SCALE GENOMIC DNA]</scope>
    <source>
        <strain evidence="5">CECT 8655</strain>
    </source>
</reference>
<organism evidence="4 5">
    <name type="scientific">Polaribacter marinivivus</name>
    <dbReference type="NCBI Taxonomy" id="1524260"/>
    <lineage>
        <taxon>Bacteria</taxon>
        <taxon>Pseudomonadati</taxon>
        <taxon>Bacteroidota</taxon>
        <taxon>Flavobacteriia</taxon>
        <taxon>Flavobacteriales</taxon>
        <taxon>Flavobacteriaceae</taxon>
    </lineage>
</organism>
<dbReference type="RefSeq" id="WP_377410925.1">
    <property type="nucleotide sequence ID" value="NZ_JBHSCY010000002.1"/>
</dbReference>
<dbReference type="SUPFAM" id="SSF54534">
    <property type="entry name" value="FKBP-like"/>
    <property type="match status" value="2"/>
</dbReference>
<evidence type="ECO:0000256" key="1">
    <source>
        <dbReference type="ARBA" id="ARBA00022729"/>
    </source>
</evidence>
<keyword evidence="1" id="KW-0732">Signal</keyword>
<keyword evidence="2" id="KW-0697">Rotamase</keyword>
<dbReference type="GO" id="GO:0003755">
    <property type="term" value="F:peptidyl-prolyl cis-trans isomerase activity"/>
    <property type="evidence" value="ECO:0007669"/>
    <property type="project" value="UniProtKB-EC"/>
</dbReference>
<name>A0ABV8RBL1_9FLAO</name>
<dbReference type="InterPro" id="IPR050280">
    <property type="entry name" value="OMP_Chaperone_SurA"/>
</dbReference>
<keyword evidence="5" id="KW-1185">Reference proteome</keyword>
<keyword evidence="2 4" id="KW-0413">Isomerase</keyword>
<dbReference type="InterPro" id="IPR046357">
    <property type="entry name" value="PPIase_dom_sf"/>
</dbReference>
<evidence type="ECO:0000313" key="4">
    <source>
        <dbReference type="EMBL" id="MFC4269673.1"/>
    </source>
</evidence>
<proteinExistence type="predicted"/>
<dbReference type="SUPFAM" id="SSF109998">
    <property type="entry name" value="Triger factor/SurA peptide-binding domain-like"/>
    <property type="match status" value="1"/>
</dbReference>
<feature type="domain" description="PpiC" evidence="3">
    <location>
        <begin position="284"/>
        <end position="377"/>
    </location>
</feature>
<dbReference type="Gene3D" id="1.10.4030.10">
    <property type="entry name" value="Porin chaperone SurA, peptide-binding domain"/>
    <property type="match status" value="1"/>
</dbReference>
<evidence type="ECO:0000256" key="2">
    <source>
        <dbReference type="PROSITE-ProRule" id="PRU00278"/>
    </source>
</evidence>
<feature type="domain" description="PpiC" evidence="3">
    <location>
        <begin position="181"/>
        <end position="281"/>
    </location>
</feature>
<dbReference type="EC" id="5.2.1.8" evidence="4"/>
<dbReference type="PANTHER" id="PTHR47637:SF1">
    <property type="entry name" value="CHAPERONE SURA"/>
    <property type="match status" value="1"/>
</dbReference>
<evidence type="ECO:0000259" key="3">
    <source>
        <dbReference type="PROSITE" id="PS50198"/>
    </source>
</evidence>
<dbReference type="Gene3D" id="3.10.50.40">
    <property type="match status" value="2"/>
</dbReference>
<dbReference type="Pfam" id="PF13616">
    <property type="entry name" value="Rotamase_3"/>
    <property type="match status" value="1"/>
</dbReference>
<sequence>MQQKTTTLKSIKLCLFTIFLSMMVIPLQAQKVKIDGVAVVIGKNIVLESDIDKFKQEVEIRSEGKITIKDCEMLEELMQQKLLSHHAVVDSITVSDAEISSRVDNSVQYFTQQFGSLDKVIKAYGFNDIDDLRKELYSVQKDNLLIEREQQKITEKIDVTPEEVRLYFNGLKEKGDLPEFPAEIELAQIVLNASATKEEEDRIVAKLNDLKKEIEEGASFKMKAIINSDDPGVTTNGGRYEVTKESQFIKEFKEMAFSLDIGQVSKPFKSDFGYHIMQLHEIKGNMRVASHILMKPDIPETRLLDTKARAEQLAKDIREGKITFEEAVKKYSDDKETKNNAGLIVNPYTGESRFDLTRMDPALYARVTELKKGEITDVFYDEDRSGDKMYKFILMRDRVDTHEADMVDDYVKIQELALTKKKEETITKWAKEKIKDTYIKISSEHQKCKFEKNWKKETNK</sequence>
<dbReference type="InterPro" id="IPR027304">
    <property type="entry name" value="Trigger_fact/SurA_dom_sf"/>
</dbReference>